<sequence length="545" mass="58513">MSATVQPAIVTNAARLAGIVQAVGRRSLDVPRRRWESVLVLAVTTIVYSWFGFRVVAQQHVVSYEVLDRLNRALMIWHNNPAKLSAIGFDYPPLQTLLVSPLAIYRFGVDFLAVIPVASAFFAGLLMMFLNTMMRRTGVPAMLRIGGLAALGLNPLFALYASTGGPLMMWLAFLLASVGAVYAWYITADVRFVMIGGLGFAVAGLAGYTTLMYFLLAAIGIGAILAHLGADGDEVEGTMVGFAAPAIYVVALWTGFNLLLLKNPIHWITSAAPTSDAIEQFTVLGLLRWTGELVLYGAPLAIVVLPALFFVGLSKNNPFAVLLGLMLTLSVLTPAMTVLLGLTDSPMAMENAVPILVMSVIGALWLARSAGEGVTAISGLVVLALVASIPWTFQGMRTYKYQALEMVFTDAVLTGESQEGATTRGGQTVALDPSLEMGQFIQDLDVPEGAVLTDNAATYAVMLFSGEPELFLDRIDQSDGPWLEAARDPAASDVDWLLVTTDGDDLLTEQYSEVGFEGLTLYHENDEYRLYSVPEGFTGLTTVGS</sequence>
<feature type="transmembrane region" description="Helical" evidence="1">
    <location>
        <begin position="349"/>
        <end position="367"/>
    </location>
</feature>
<feature type="transmembrane region" description="Helical" evidence="1">
    <location>
        <begin position="293"/>
        <end position="313"/>
    </location>
</feature>
<protein>
    <recommendedName>
        <fullName evidence="4">Glycosyltransferase RgtA/B/C/D-like domain-containing protein</fullName>
    </recommendedName>
</protein>
<evidence type="ECO:0008006" key="4">
    <source>
        <dbReference type="Google" id="ProtNLM"/>
    </source>
</evidence>
<feature type="transmembrane region" description="Helical" evidence="1">
    <location>
        <begin position="103"/>
        <end position="129"/>
    </location>
</feature>
<feature type="transmembrane region" description="Helical" evidence="1">
    <location>
        <begin position="35"/>
        <end position="53"/>
    </location>
</feature>
<reference evidence="2" key="1">
    <citation type="submission" date="2022-05" db="EMBL/GenBank/DDBJ databases">
        <authorList>
            <person name="Tuo L."/>
        </authorList>
    </citation>
    <scope>NUCLEOTIDE SEQUENCE</scope>
    <source>
        <strain evidence="2">BSK12Z-4</strain>
    </source>
</reference>
<dbReference type="RefSeq" id="WP_250052288.1">
    <property type="nucleotide sequence ID" value="NZ_JAMJPH010000003.1"/>
</dbReference>
<dbReference type="EMBL" id="JAMOIL010000012">
    <property type="protein sequence ID" value="MCM0620787.1"/>
    <property type="molecule type" value="Genomic_DNA"/>
</dbReference>
<comment type="caution">
    <text evidence="2">The sequence shown here is derived from an EMBL/GenBank/DDBJ whole genome shotgun (WGS) entry which is preliminary data.</text>
</comment>
<feature type="transmembrane region" description="Helical" evidence="1">
    <location>
        <begin position="198"/>
        <end position="228"/>
    </location>
</feature>
<name>A0A9X2D7Q5_9ACTN</name>
<keyword evidence="3" id="KW-1185">Reference proteome</keyword>
<organism evidence="2 3">
    <name type="scientific">Nocardioides bruguierae</name>
    <dbReference type="NCBI Taxonomy" id="2945102"/>
    <lineage>
        <taxon>Bacteria</taxon>
        <taxon>Bacillati</taxon>
        <taxon>Actinomycetota</taxon>
        <taxon>Actinomycetes</taxon>
        <taxon>Propionibacteriales</taxon>
        <taxon>Nocardioidaceae</taxon>
        <taxon>Nocardioides</taxon>
    </lineage>
</organism>
<dbReference type="AlphaFoldDB" id="A0A9X2D7Q5"/>
<feature type="transmembrane region" description="Helical" evidence="1">
    <location>
        <begin position="167"/>
        <end position="186"/>
    </location>
</feature>
<evidence type="ECO:0000256" key="1">
    <source>
        <dbReference type="SAM" id="Phobius"/>
    </source>
</evidence>
<dbReference type="Proteomes" id="UP001139485">
    <property type="component" value="Unassembled WGS sequence"/>
</dbReference>
<evidence type="ECO:0000313" key="2">
    <source>
        <dbReference type="EMBL" id="MCM0620787.1"/>
    </source>
</evidence>
<evidence type="ECO:0000313" key="3">
    <source>
        <dbReference type="Proteomes" id="UP001139485"/>
    </source>
</evidence>
<gene>
    <name evidence="2" type="ORF">M8330_10835</name>
</gene>
<proteinExistence type="predicted"/>
<feature type="transmembrane region" description="Helical" evidence="1">
    <location>
        <begin position="319"/>
        <end position="342"/>
    </location>
</feature>
<feature type="transmembrane region" description="Helical" evidence="1">
    <location>
        <begin position="240"/>
        <end position="261"/>
    </location>
</feature>
<keyword evidence="1" id="KW-1133">Transmembrane helix</keyword>
<keyword evidence="1" id="KW-0812">Transmembrane</keyword>
<keyword evidence="1" id="KW-0472">Membrane</keyword>
<accession>A0A9X2D7Q5</accession>
<feature type="transmembrane region" description="Helical" evidence="1">
    <location>
        <begin position="373"/>
        <end position="393"/>
    </location>
</feature>
<feature type="transmembrane region" description="Helical" evidence="1">
    <location>
        <begin position="141"/>
        <end position="161"/>
    </location>
</feature>